<dbReference type="Pfam" id="PF02465">
    <property type="entry name" value="FliD_N"/>
    <property type="match status" value="1"/>
</dbReference>
<dbReference type="GO" id="GO:0005576">
    <property type="term" value="C:extracellular region"/>
    <property type="evidence" value="ECO:0007669"/>
    <property type="project" value="UniProtKB-SubCell"/>
</dbReference>
<dbReference type="Pfam" id="PF07196">
    <property type="entry name" value="Flagellin_IN"/>
    <property type="match status" value="1"/>
</dbReference>
<evidence type="ECO:0000256" key="1">
    <source>
        <dbReference type="ARBA" id="ARBA00009764"/>
    </source>
</evidence>
<name>A0A317G0W2_BUTFI</name>
<feature type="domain" description="Flagellar hook-associated protein 2 N-terminal" evidence="6">
    <location>
        <begin position="10"/>
        <end position="105"/>
    </location>
</feature>
<dbReference type="GO" id="GO:0071973">
    <property type="term" value="P:bacterial-type flagellum-dependent cell motility"/>
    <property type="evidence" value="ECO:0007669"/>
    <property type="project" value="TreeGrafter"/>
</dbReference>
<dbReference type="AlphaFoldDB" id="A0A317G0W2"/>
<dbReference type="RefSeq" id="WP_110072008.1">
    <property type="nucleotide sequence ID" value="NZ_CM009896.1"/>
</dbReference>
<protein>
    <recommendedName>
        <fullName evidence="5">Flagellar hook-associated protein 2</fullName>
        <shortName evidence="5">HAP2</shortName>
    </recommendedName>
    <alternativeName>
        <fullName evidence="5">Flagellar cap protein</fullName>
    </alternativeName>
</protein>
<comment type="function">
    <text evidence="5">Required for morphogenesis and for the elongation of the flagellar filament by facilitating polymerization of the flagellin monomers at the tip of growing filament. Forms a capping structure, which prevents flagellin subunits (transported through the central channel of the flagellum) from leaking out without polymerization at the distal end.</text>
</comment>
<gene>
    <name evidence="8" type="ORF">CPT75_02530</name>
</gene>
<keyword evidence="3" id="KW-0175">Coiled coil</keyword>
<evidence type="ECO:0000256" key="4">
    <source>
        <dbReference type="ARBA" id="ARBA00023143"/>
    </source>
</evidence>
<evidence type="ECO:0000256" key="5">
    <source>
        <dbReference type="RuleBase" id="RU362066"/>
    </source>
</evidence>
<dbReference type="InterPro" id="IPR040026">
    <property type="entry name" value="FliD"/>
</dbReference>
<dbReference type="GO" id="GO:0009421">
    <property type="term" value="C:bacterial-type flagellum filament cap"/>
    <property type="evidence" value="ECO:0007669"/>
    <property type="project" value="InterPro"/>
</dbReference>
<sequence length="511" mass="56028">MTNRITGLNSGLDTESLITALTQNYKTRVDKQTGGQTRLSWKQDVWKSTNKDIVSFYNGKLSDMRFSTAFNKKTSKASSNAVSITTGESAMISSSTVSKTSLAKASYLTGNKVTKQGSDELATKDTKMSELGITEDTTISFKMGKDGAETLNITISASDSMSDLVSKLNSATTDSGLGVTANYDAKQGRLYIASEKTGEENAFTVDTSTNAAALSLLGINTDELEQESQYQEAEDAELVMNGVSYTSASNTFEVNGLSISINSSTNEEFTITTSNDTSGIYDMVKEYLSQYNTLIQKLDTLYNADKADKYDILTSDQKDEMTEDEITEWNNKIKTGLLAKDSTLYNVIQALKESMQKSFEVTDANGKTSLMSLSTFGINTKGYFEAEENERGLYHIDGNDDDDYSKANADKLASAIANDPDAVTSFFTQLSREVYSKLGDLMKGSQYSSAYTVYEDKLMASQYSEYTTQISKAEKDLEKKQDYYYSKFAAMEKALSKINSSSSSLGNMLGQ</sequence>
<evidence type="ECO:0000313" key="8">
    <source>
        <dbReference type="EMBL" id="PWT26072.1"/>
    </source>
</evidence>
<organism evidence="8 9">
    <name type="scientific">Butyrivibrio fibrisolvens</name>
    <dbReference type="NCBI Taxonomy" id="831"/>
    <lineage>
        <taxon>Bacteria</taxon>
        <taxon>Bacillati</taxon>
        <taxon>Bacillota</taxon>
        <taxon>Clostridia</taxon>
        <taxon>Lachnospirales</taxon>
        <taxon>Lachnospiraceae</taxon>
        <taxon>Butyrivibrio</taxon>
    </lineage>
</organism>
<dbReference type="InterPro" id="IPR010809">
    <property type="entry name" value="FliD_C"/>
</dbReference>
<comment type="caution">
    <text evidence="8">The sequence shown here is derived from an EMBL/GenBank/DDBJ whole genome shotgun (WGS) entry which is preliminary data.</text>
</comment>
<keyword evidence="4 5" id="KW-0975">Bacterial flagellum</keyword>
<dbReference type="Proteomes" id="UP000245488">
    <property type="component" value="Chromosome"/>
</dbReference>
<evidence type="ECO:0000313" key="9">
    <source>
        <dbReference type="Proteomes" id="UP000245488"/>
    </source>
</evidence>
<comment type="subcellular location">
    <subcellularLocation>
        <location evidence="5">Secreted</location>
    </subcellularLocation>
    <subcellularLocation>
        <location evidence="5">Bacterial flagellum</location>
    </subcellularLocation>
</comment>
<keyword evidence="5" id="KW-0964">Secreted</keyword>
<dbReference type="EMBL" id="NXNG01000001">
    <property type="protein sequence ID" value="PWT26072.1"/>
    <property type="molecule type" value="Genomic_DNA"/>
</dbReference>
<dbReference type="PANTHER" id="PTHR30288">
    <property type="entry name" value="FLAGELLAR CAP/ASSEMBLY PROTEIN FLID"/>
    <property type="match status" value="1"/>
</dbReference>
<dbReference type="InterPro" id="IPR010810">
    <property type="entry name" value="Flagellin_hook_IN_motif"/>
</dbReference>
<dbReference type="Pfam" id="PF07195">
    <property type="entry name" value="FliD_C"/>
    <property type="match status" value="1"/>
</dbReference>
<feature type="domain" description="Flagellar hook-associated protein 2 C-terminal" evidence="7">
    <location>
        <begin position="233"/>
        <end position="500"/>
    </location>
</feature>
<dbReference type="InterPro" id="IPR003481">
    <property type="entry name" value="FliD_N"/>
</dbReference>
<comment type="subunit">
    <text evidence="2 5">Homopentamer.</text>
</comment>
<evidence type="ECO:0000256" key="2">
    <source>
        <dbReference type="ARBA" id="ARBA00011255"/>
    </source>
</evidence>
<reference evidence="8 9" key="1">
    <citation type="submission" date="2017-09" db="EMBL/GenBank/DDBJ databases">
        <title>High-quality draft genome sequence of Butyrivibrio fibrisolvens INBov1, isolated from cow rumen.</title>
        <authorList>
            <person name="Rodriguez Hernaez J."/>
            <person name="Rivarola M."/>
            <person name="Paniego N."/>
            <person name="Cravero S."/>
            <person name="Ceron Cucchi M."/>
            <person name="Martinez M.C."/>
        </authorList>
    </citation>
    <scope>NUCLEOTIDE SEQUENCE [LARGE SCALE GENOMIC DNA]</scope>
    <source>
        <strain evidence="8 9">INBov1</strain>
    </source>
</reference>
<accession>A0A317G0W2</accession>
<dbReference type="PANTHER" id="PTHR30288:SF0">
    <property type="entry name" value="FLAGELLAR HOOK-ASSOCIATED PROTEIN 2"/>
    <property type="match status" value="1"/>
</dbReference>
<evidence type="ECO:0000256" key="3">
    <source>
        <dbReference type="ARBA" id="ARBA00023054"/>
    </source>
</evidence>
<proteinExistence type="inferred from homology"/>
<evidence type="ECO:0000259" key="7">
    <source>
        <dbReference type="Pfam" id="PF07195"/>
    </source>
</evidence>
<evidence type="ECO:0000259" key="6">
    <source>
        <dbReference type="Pfam" id="PF02465"/>
    </source>
</evidence>
<keyword evidence="9" id="KW-1185">Reference proteome</keyword>
<dbReference type="GO" id="GO:0009424">
    <property type="term" value="C:bacterial-type flagellum hook"/>
    <property type="evidence" value="ECO:0007669"/>
    <property type="project" value="UniProtKB-UniRule"/>
</dbReference>
<comment type="similarity">
    <text evidence="1 5">Belongs to the FliD family.</text>
</comment>
<dbReference type="GO" id="GO:0007155">
    <property type="term" value="P:cell adhesion"/>
    <property type="evidence" value="ECO:0007669"/>
    <property type="project" value="InterPro"/>
</dbReference>